<evidence type="ECO:0000256" key="1">
    <source>
        <dbReference type="SAM" id="MobiDB-lite"/>
    </source>
</evidence>
<accession>A0AAQ3RM63</accession>
<keyword evidence="3" id="KW-1185">Reference proteome</keyword>
<dbReference type="AlphaFoldDB" id="A0AAQ3RM63"/>
<feature type="compositionally biased region" description="Basic and acidic residues" evidence="1">
    <location>
        <begin position="45"/>
        <end position="66"/>
    </location>
</feature>
<evidence type="ECO:0000313" key="2">
    <source>
        <dbReference type="EMBL" id="WVY99281.1"/>
    </source>
</evidence>
<protein>
    <submittedName>
        <fullName evidence="2">Uncharacterized protein</fullName>
    </submittedName>
</protein>
<sequence>MLLAKTILSISKSIRFYVVPRLSTASLSTAYERAEGSNAVAEGSGEDREMKREVKEEDVAKDDPIKGVEGSDMVRDSAKESMDGAWMAAQETAHKVETMRTRLEDPTTQSHHHHSFHLPISKSYSFLAIPC</sequence>
<proteinExistence type="predicted"/>
<organism evidence="2 3">
    <name type="scientific">Vigna mungo</name>
    <name type="common">Black gram</name>
    <name type="synonym">Phaseolus mungo</name>
    <dbReference type="NCBI Taxonomy" id="3915"/>
    <lineage>
        <taxon>Eukaryota</taxon>
        <taxon>Viridiplantae</taxon>
        <taxon>Streptophyta</taxon>
        <taxon>Embryophyta</taxon>
        <taxon>Tracheophyta</taxon>
        <taxon>Spermatophyta</taxon>
        <taxon>Magnoliopsida</taxon>
        <taxon>eudicotyledons</taxon>
        <taxon>Gunneridae</taxon>
        <taxon>Pentapetalae</taxon>
        <taxon>rosids</taxon>
        <taxon>fabids</taxon>
        <taxon>Fabales</taxon>
        <taxon>Fabaceae</taxon>
        <taxon>Papilionoideae</taxon>
        <taxon>50 kb inversion clade</taxon>
        <taxon>NPAAA clade</taxon>
        <taxon>indigoferoid/millettioid clade</taxon>
        <taxon>Phaseoleae</taxon>
        <taxon>Vigna</taxon>
    </lineage>
</organism>
<evidence type="ECO:0000313" key="3">
    <source>
        <dbReference type="Proteomes" id="UP001374535"/>
    </source>
</evidence>
<dbReference type="Proteomes" id="UP001374535">
    <property type="component" value="Chromosome 8"/>
</dbReference>
<dbReference type="EMBL" id="CP144693">
    <property type="protein sequence ID" value="WVY99281.1"/>
    <property type="molecule type" value="Genomic_DNA"/>
</dbReference>
<feature type="region of interest" description="Disordered" evidence="1">
    <location>
        <begin position="32"/>
        <end position="74"/>
    </location>
</feature>
<gene>
    <name evidence="2" type="ORF">V8G54_025351</name>
</gene>
<name>A0AAQ3RM63_VIGMU</name>
<reference evidence="2 3" key="1">
    <citation type="journal article" date="2023" name="Life. Sci Alliance">
        <title>Evolutionary insights into 3D genome organization and epigenetic landscape of Vigna mungo.</title>
        <authorList>
            <person name="Junaid A."/>
            <person name="Singh B."/>
            <person name="Bhatia S."/>
        </authorList>
    </citation>
    <scope>NUCLEOTIDE SEQUENCE [LARGE SCALE GENOMIC DNA]</scope>
    <source>
        <strain evidence="2">Urdbean</strain>
    </source>
</reference>